<comment type="caution">
    <text evidence="1">The sequence shown here is derived from an EMBL/GenBank/DDBJ whole genome shotgun (WGS) entry which is preliminary data.</text>
</comment>
<evidence type="ECO:0000313" key="1">
    <source>
        <dbReference type="EMBL" id="TGY91614.1"/>
    </source>
</evidence>
<proteinExistence type="predicted"/>
<organism evidence="1 2">
    <name type="scientific">Petralouisia muris</name>
    <dbReference type="NCBI Taxonomy" id="3032872"/>
    <lineage>
        <taxon>Bacteria</taxon>
        <taxon>Bacillati</taxon>
        <taxon>Bacillota</taxon>
        <taxon>Clostridia</taxon>
        <taxon>Lachnospirales</taxon>
        <taxon>Lachnospiraceae</taxon>
        <taxon>Petralouisia</taxon>
    </lineage>
</organism>
<accession>A0AC61RR84</accession>
<gene>
    <name evidence="1" type="ORF">E5329_20150</name>
</gene>
<dbReference type="Proteomes" id="UP000304953">
    <property type="component" value="Unassembled WGS sequence"/>
</dbReference>
<reference evidence="1" key="1">
    <citation type="submission" date="2019-04" db="EMBL/GenBank/DDBJ databases">
        <title>Microbes associate with the intestines of laboratory mice.</title>
        <authorList>
            <person name="Navarre W."/>
            <person name="Wong E."/>
            <person name="Huang K."/>
            <person name="Tropini C."/>
            <person name="Ng K."/>
            <person name="Yu B."/>
        </authorList>
    </citation>
    <scope>NUCLEOTIDE SEQUENCE</scope>
    <source>
        <strain evidence="1">NM01_1-7b</strain>
    </source>
</reference>
<protein>
    <submittedName>
        <fullName evidence="1">GNAT family N-acetyltransferase</fullName>
    </submittedName>
</protein>
<keyword evidence="2" id="KW-1185">Reference proteome</keyword>
<name>A0AC61RR84_9FIRM</name>
<dbReference type="EMBL" id="SRYA01000052">
    <property type="protein sequence ID" value="TGY91614.1"/>
    <property type="molecule type" value="Genomic_DNA"/>
</dbReference>
<evidence type="ECO:0000313" key="2">
    <source>
        <dbReference type="Proteomes" id="UP000304953"/>
    </source>
</evidence>
<sequence>MKYEIAKKENIEQIYQLVQNTINAIYPLYYPQGVVEFFQGLHSKENIATDIENGFVRVLLSGDCIVGTGSCKENHISRLFVTSDFQKKGYGSYIMQCLEKEISLNHIIIYLDAPLAAACFYEHRGYKTLKHEELFINENARLAYEVMEKRIAVPNTDIFYDGKYFIPKMNTENGEVDNQTLFLYHQNENVLWADYYGGEIKKGSIVGTVALNGEIDFYYQHINLSDQIRIGKCHSVPQILSDGRIELSEQWQWLNGDKSKGSSIVIEKTNDEK</sequence>